<dbReference type="EMBL" id="LAZR01016444">
    <property type="protein sequence ID" value="KKM04479.1"/>
    <property type="molecule type" value="Genomic_DNA"/>
</dbReference>
<name>A0A0F9H080_9ZZZZ</name>
<evidence type="ECO:0000313" key="1">
    <source>
        <dbReference type="EMBL" id="KKM04479.1"/>
    </source>
</evidence>
<reference evidence="1" key="1">
    <citation type="journal article" date="2015" name="Nature">
        <title>Complex archaea that bridge the gap between prokaryotes and eukaryotes.</title>
        <authorList>
            <person name="Spang A."/>
            <person name="Saw J.H."/>
            <person name="Jorgensen S.L."/>
            <person name="Zaremba-Niedzwiedzka K."/>
            <person name="Martijn J."/>
            <person name="Lind A.E."/>
            <person name="van Eijk R."/>
            <person name="Schleper C."/>
            <person name="Guy L."/>
            <person name="Ettema T.J."/>
        </authorList>
    </citation>
    <scope>NUCLEOTIDE SEQUENCE</scope>
</reference>
<proteinExistence type="predicted"/>
<dbReference type="AlphaFoldDB" id="A0A0F9H080"/>
<protein>
    <submittedName>
        <fullName evidence="1">Uncharacterized protein</fullName>
    </submittedName>
</protein>
<gene>
    <name evidence="1" type="ORF">LCGC14_1763800</name>
</gene>
<comment type="caution">
    <text evidence="1">The sequence shown here is derived from an EMBL/GenBank/DDBJ whole genome shotgun (WGS) entry which is preliminary data.</text>
</comment>
<sequence length="488" mass="58594">LIIFDGIDESRCERSELLDFLNFIFENNFYVFLTCRLEYHPFFNVYQALRIKKAHHLCIELCEWKNPQWEIYIAGLKSNYPEKIKLISSFQKQLIGGNFSTLPSRPLFLKMLSDLVINNETNILINPELSSNLAEIYYKFIKWKNIDDYNRKGGLYIFDLEEFEKGCFLFLREIAFLEYKSENEISFESIQNICREKDFFHLSKEYINKILLESSIFSIVRRTEDTTFSFSHKSFMEYLMAFNLADCIFPQDLNPNNAICNEIWYYFQTYEIAHHFQNEIERIQITNELSIEKRNIFMFNAFKNVLYNGIEDDLLSHDKRFEEVLYYIGKFKINNPELIRILKQIVNNHEKYHSNYFRTASVALAMVIDKKYCERYIFYLIKDYMREGDDFELNLNRQIRYYGETTLHKILKNDMDDYIFGRKLSTIISLKIFTYFTTKPTEQRNLPPLKNYLNQVYNAALKQGHSNIQKICKELARMKSQDILLTEY</sequence>
<feature type="non-terminal residue" evidence="1">
    <location>
        <position position="1"/>
    </location>
</feature>
<organism evidence="1">
    <name type="scientific">marine sediment metagenome</name>
    <dbReference type="NCBI Taxonomy" id="412755"/>
    <lineage>
        <taxon>unclassified sequences</taxon>
        <taxon>metagenomes</taxon>
        <taxon>ecological metagenomes</taxon>
    </lineage>
</organism>
<accession>A0A0F9H080</accession>